<feature type="region of interest" description="Disordered" evidence="2">
    <location>
        <begin position="148"/>
        <end position="191"/>
    </location>
</feature>
<evidence type="ECO:0000313" key="5">
    <source>
        <dbReference type="Proteomes" id="UP001357485"/>
    </source>
</evidence>
<dbReference type="SUPFAM" id="SSF110921">
    <property type="entry name" value="2-isopropylmalate synthase LeuA, allosteric (dimerisation) domain"/>
    <property type="match status" value="1"/>
</dbReference>
<dbReference type="PANTHER" id="PTHR46911:SF1">
    <property type="entry name" value="2-ISOPROPYLMALATE SYNTHASE"/>
    <property type="match status" value="1"/>
</dbReference>
<dbReference type="Proteomes" id="UP001357485">
    <property type="component" value="Unassembled WGS sequence"/>
</dbReference>
<reference evidence="4 5" key="1">
    <citation type="submission" date="2023-08" db="EMBL/GenBank/DDBJ databases">
        <title>Black Yeasts Isolated from many extreme environments.</title>
        <authorList>
            <person name="Coleine C."/>
            <person name="Stajich J.E."/>
            <person name="Selbmann L."/>
        </authorList>
    </citation>
    <scope>NUCLEOTIDE SEQUENCE [LARGE SCALE GENOMIC DNA]</scope>
    <source>
        <strain evidence="4 5">CCFEE 536</strain>
    </source>
</reference>
<accession>A0ABR0LY83</accession>
<dbReference type="Pfam" id="PF08502">
    <property type="entry name" value="LeuA_dimer"/>
    <property type="match status" value="1"/>
</dbReference>
<dbReference type="Gene3D" id="3.30.160.270">
    <property type="match status" value="1"/>
</dbReference>
<protein>
    <submittedName>
        <fullName evidence="4">2-isopropylmalate synthase (Alpha-isopropylmalate synthase) (Alpha-IPM synthetase)</fullName>
        <ecNumber evidence="4">2.3.3.13</ecNumber>
    </submittedName>
</protein>
<organism evidence="4 5">
    <name type="scientific">Cryomyces antarcticus</name>
    <dbReference type="NCBI Taxonomy" id="329879"/>
    <lineage>
        <taxon>Eukaryota</taxon>
        <taxon>Fungi</taxon>
        <taxon>Dikarya</taxon>
        <taxon>Ascomycota</taxon>
        <taxon>Pezizomycotina</taxon>
        <taxon>Dothideomycetes</taxon>
        <taxon>Dothideomycetes incertae sedis</taxon>
        <taxon>Cryomyces</taxon>
    </lineage>
</organism>
<keyword evidence="4" id="KW-0012">Acyltransferase</keyword>
<sequence length="208" mass="22156">LLPGEIKNIFLETYHLEKNPRFSLVDYDITTDRSVSSAPLPAGKTQSSKNLKRMFSGVIEIDGQEHHIKGVGNGALSSLANALKTLGIELDVADYKEHAIGVGRDVKAATYIECTAANSAQKVWGVGIHEDVVQASLIALLSAASSFLSSRPSTPIPYRPKRSNTHTLTPTELSPLRLNGAPKSGPDAQSHVVANLEAKASSMTNGDV</sequence>
<dbReference type="InterPro" id="IPR036230">
    <property type="entry name" value="LeuA_allosteric_dom_sf"/>
</dbReference>
<evidence type="ECO:0000256" key="2">
    <source>
        <dbReference type="SAM" id="MobiDB-lite"/>
    </source>
</evidence>
<evidence type="ECO:0000313" key="4">
    <source>
        <dbReference type="EMBL" id="KAK5256526.1"/>
    </source>
</evidence>
<gene>
    <name evidence="4" type="primary">LEU4_1</name>
    <name evidence="4" type="ORF">LTR16_003068</name>
</gene>
<dbReference type="InterPro" id="IPR013709">
    <property type="entry name" value="2-isopropylmalate_synth_dimer"/>
</dbReference>
<comment type="caution">
    <text evidence="4">The sequence shown here is derived from an EMBL/GenBank/DDBJ whole genome shotgun (WGS) entry which is preliminary data.</text>
</comment>
<feature type="non-terminal residue" evidence="4">
    <location>
        <position position="1"/>
    </location>
</feature>
<keyword evidence="5" id="KW-1185">Reference proteome</keyword>
<evidence type="ECO:0000256" key="1">
    <source>
        <dbReference type="ARBA" id="ARBA00022679"/>
    </source>
</evidence>
<dbReference type="GO" id="GO:0003852">
    <property type="term" value="F:2-isopropylmalate synthase activity"/>
    <property type="evidence" value="ECO:0007669"/>
    <property type="project" value="UniProtKB-EC"/>
</dbReference>
<dbReference type="EMBL" id="JAVRRA010008495">
    <property type="protein sequence ID" value="KAK5256526.1"/>
    <property type="molecule type" value="Genomic_DNA"/>
</dbReference>
<dbReference type="EC" id="2.3.3.13" evidence="4"/>
<dbReference type="PANTHER" id="PTHR46911">
    <property type="match status" value="1"/>
</dbReference>
<feature type="domain" description="2-isopropylmalate synthase LeuA allosteric (dimerisation)" evidence="3">
    <location>
        <begin position="29"/>
        <end position="148"/>
    </location>
</feature>
<name>A0ABR0LY83_9PEZI</name>
<evidence type="ECO:0000259" key="3">
    <source>
        <dbReference type="SMART" id="SM00917"/>
    </source>
</evidence>
<proteinExistence type="predicted"/>
<keyword evidence="1 4" id="KW-0808">Transferase</keyword>
<dbReference type="SMART" id="SM00917">
    <property type="entry name" value="LeuA_dimer"/>
    <property type="match status" value="1"/>
</dbReference>